<comment type="similarity">
    <text evidence="1">Belongs to the short-chain dehydrogenases/reductases (SDR) family.</text>
</comment>
<dbReference type="InterPro" id="IPR051122">
    <property type="entry name" value="SDR_DHRS6-like"/>
</dbReference>
<dbReference type="InterPro" id="IPR016181">
    <property type="entry name" value="Acyl_CoA_acyltransferase"/>
</dbReference>
<evidence type="ECO:0000256" key="2">
    <source>
        <dbReference type="ARBA" id="ARBA00022857"/>
    </source>
</evidence>
<gene>
    <name evidence="5" type="ORF">FSARC_12122</name>
</gene>
<name>A0A8H4TAZ2_9HYPO</name>
<dbReference type="Pfam" id="PF00583">
    <property type="entry name" value="Acetyltransf_1"/>
    <property type="match status" value="1"/>
</dbReference>
<dbReference type="AlphaFoldDB" id="A0A8H4TAZ2"/>
<dbReference type="Gene3D" id="3.40.630.30">
    <property type="match status" value="1"/>
</dbReference>
<dbReference type="InterPro" id="IPR000182">
    <property type="entry name" value="GNAT_dom"/>
</dbReference>
<proteinExistence type="inferred from homology"/>
<dbReference type="Proteomes" id="UP000622797">
    <property type="component" value="Unassembled WGS sequence"/>
</dbReference>
<dbReference type="SUPFAM" id="SSF55729">
    <property type="entry name" value="Acyl-CoA N-acyltransferases (Nat)"/>
    <property type="match status" value="1"/>
</dbReference>
<dbReference type="PANTHER" id="PTHR43477">
    <property type="entry name" value="DIHYDROANTICAPSIN 7-DEHYDROGENASE"/>
    <property type="match status" value="1"/>
</dbReference>
<sequence length="600" mass="66262">MTLKLVEVDTATDFEELVACQWASFEAPLQPFFRMFCPLFGEGPKAHADSLKESIALQLKWHNEDPTSYWGKVVNDDGKIVGGCLWKICPTNPFDTDDDHCYAYWQPEGERREYISQAIKQMDAPRARMGARPQVYCNIVFTHPDYRRQGVANVIMEWSKKKADEMGVELWLDATPQGVPVYEKHGLTVVNVNTLQPTKENPGEEWNKIKEELGTIVFKQMWRPAGGNYVEGKTVKPWETVEIKYATEPAKVLHGTGDKGSKDIPFPLLTWKTIDGSQKVIKRYKVYVEKILGFITVLSFTSQIELRGGELGLLRSPNAECGVGTAHHQQFKSELHEYMNQRVLVIGGSTGIGFAVAEAALEHGADVIISSSNQTKLDVAVQRLENHIKTAQLPPRKVSGKTCDLANPETLEDNVKDLFEHASQDGKIDHVVFTAGDFNPPPSLDSVTVDVISKVSMVRVIGAIFVAKHISGYINQTNRSSFTITGTTTDSRPAGTGWSVLKGAAGGIEPMTRALSVDLKPVRVNCVTPGFVHTELFDGFPKEAQDFMSPAMERDSVLGRIGTAEELAEAYIYLMKSTFATGSTVVVDGGRMVGDSKGMQ</sequence>
<dbReference type="GO" id="GO:0016747">
    <property type="term" value="F:acyltransferase activity, transferring groups other than amino-acyl groups"/>
    <property type="evidence" value="ECO:0007669"/>
    <property type="project" value="InterPro"/>
</dbReference>
<dbReference type="Gene3D" id="3.40.50.720">
    <property type="entry name" value="NAD(P)-binding Rossmann-like Domain"/>
    <property type="match status" value="1"/>
</dbReference>
<dbReference type="CDD" id="cd04301">
    <property type="entry name" value="NAT_SF"/>
    <property type="match status" value="1"/>
</dbReference>
<dbReference type="Pfam" id="PF23441">
    <property type="entry name" value="SDR"/>
    <property type="match status" value="1"/>
</dbReference>
<keyword evidence="3" id="KW-0560">Oxidoreductase</keyword>
<dbReference type="PROSITE" id="PS51186">
    <property type="entry name" value="GNAT"/>
    <property type="match status" value="1"/>
</dbReference>
<evidence type="ECO:0000313" key="6">
    <source>
        <dbReference type="Proteomes" id="UP000622797"/>
    </source>
</evidence>
<dbReference type="EMBL" id="JABEXW010000810">
    <property type="protein sequence ID" value="KAF4954509.1"/>
    <property type="molecule type" value="Genomic_DNA"/>
</dbReference>
<reference evidence="5" key="1">
    <citation type="journal article" date="2020" name="BMC Genomics">
        <title>Correction to: Identification and distribution of gene clusters required for synthesis of sphingolipid metabolism inhibitors in diverse species of the filamentous fungus Fusarium.</title>
        <authorList>
            <person name="Kim H.S."/>
            <person name="Lohmar J.M."/>
            <person name="Busman M."/>
            <person name="Brown D.W."/>
            <person name="Naumann T.A."/>
            <person name="Divon H.H."/>
            <person name="Lysoe E."/>
            <person name="Uhlig S."/>
            <person name="Proctor R.H."/>
        </authorList>
    </citation>
    <scope>NUCLEOTIDE SEQUENCE</scope>
    <source>
        <strain evidence="5">NRRL 20472</strain>
    </source>
</reference>
<dbReference type="GO" id="GO:0016491">
    <property type="term" value="F:oxidoreductase activity"/>
    <property type="evidence" value="ECO:0007669"/>
    <property type="project" value="UniProtKB-KW"/>
</dbReference>
<evidence type="ECO:0000256" key="3">
    <source>
        <dbReference type="ARBA" id="ARBA00023002"/>
    </source>
</evidence>
<dbReference type="InterPro" id="IPR036291">
    <property type="entry name" value="NAD(P)-bd_dom_sf"/>
</dbReference>
<keyword evidence="6" id="KW-1185">Reference proteome</keyword>
<evidence type="ECO:0000259" key="4">
    <source>
        <dbReference type="PROSITE" id="PS51186"/>
    </source>
</evidence>
<dbReference type="InterPro" id="IPR002347">
    <property type="entry name" value="SDR_fam"/>
</dbReference>
<reference evidence="5" key="2">
    <citation type="submission" date="2020-05" db="EMBL/GenBank/DDBJ databases">
        <authorList>
            <person name="Kim H.-S."/>
            <person name="Proctor R.H."/>
            <person name="Brown D.W."/>
        </authorList>
    </citation>
    <scope>NUCLEOTIDE SEQUENCE</scope>
    <source>
        <strain evidence="5">NRRL 20472</strain>
    </source>
</reference>
<dbReference type="PRINTS" id="PR00081">
    <property type="entry name" value="GDHRDH"/>
</dbReference>
<dbReference type="CDD" id="cd05233">
    <property type="entry name" value="SDR_c"/>
    <property type="match status" value="1"/>
</dbReference>
<protein>
    <recommendedName>
        <fullName evidence="4">N-acetyltransferase domain-containing protein</fullName>
    </recommendedName>
</protein>
<evidence type="ECO:0000313" key="5">
    <source>
        <dbReference type="EMBL" id="KAF4954509.1"/>
    </source>
</evidence>
<comment type="caution">
    <text evidence="5">The sequence shown here is derived from an EMBL/GenBank/DDBJ whole genome shotgun (WGS) entry which is preliminary data.</text>
</comment>
<dbReference type="PANTHER" id="PTHR43477:SF1">
    <property type="entry name" value="DIHYDROANTICAPSIN 7-DEHYDROGENASE"/>
    <property type="match status" value="1"/>
</dbReference>
<organism evidence="5 6">
    <name type="scientific">Fusarium sarcochroum</name>
    <dbReference type="NCBI Taxonomy" id="1208366"/>
    <lineage>
        <taxon>Eukaryota</taxon>
        <taxon>Fungi</taxon>
        <taxon>Dikarya</taxon>
        <taxon>Ascomycota</taxon>
        <taxon>Pezizomycotina</taxon>
        <taxon>Sordariomycetes</taxon>
        <taxon>Hypocreomycetidae</taxon>
        <taxon>Hypocreales</taxon>
        <taxon>Nectriaceae</taxon>
        <taxon>Fusarium</taxon>
        <taxon>Fusarium lateritium species complex</taxon>
    </lineage>
</organism>
<dbReference type="InterPro" id="IPR057571">
    <property type="entry name" value="SDR_PhqE-like"/>
</dbReference>
<dbReference type="SUPFAM" id="SSF51735">
    <property type="entry name" value="NAD(P)-binding Rossmann-fold domains"/>
    <property type="match status" value="1"/>
</dbReference>
<evidence type="ECO:0000256" key="1">
    <source>
        <dbReference type="ARBA" id="ARBA00006484"/>
    </source>
</evidence>
<feature type="domain" description="N-acetyltransferase" evidence="4">
    <location>
        <begin position="1"/>
        <end position="236"/>
    </location>
</feature>
<dbReference type="OrthoDB" id="410198at2759"/>
<accession>A0A8H4TAZ2</accession>
<keyword evidence="2" id="KW-0521">NADP</keyword>